<feature type="compositionally biased region" description="Polar residues" evidence="1">
    <location>
        <begin position="1"/>
        <end position="10"/>
    </location>
</feature>
<feature type="region of interest" description="Disordered" evidence="1">
    <location>
        <begin position="111"/>
        <end position="140"/>
    </location>
</feature>
<gene>
    <name evidence="2" type="primary">LOC125510524</name>
</gene>
<dbReference type="EnsemblPlants" id="TuG1812G0500004050.01.T01">
    <property type="protein sequence ID" value="TuG1812G0500004050.01.T01.cds271378"/>
    <property type="gene ID" value="TuG1812G0500004050.01"/>
</dbReference>
<name>A0A8R7UM89_TRIUA</name>
<dbReference type="Proteomes" id="UP000015106">
    <property type="component" value="Chromosome 5"/>
</dbReference>
<protein>
    <submittedName>
        <fullName evidence="2">Uncharacterized protein</fullName>
    </submittedName>
</protein>
<proteinExistence type="predicted"/>
<evidence type="ECO:0000256" key="1">
    <source>
        <dbReference type="SAM" id="MobiDB-lite"/>
    </source>
</evidence>
<dbReference type="AlphaFoldDB" id="A0A8R7UM89"/>
<reference evidence="2" key="2">
    <citation type="submission" date="2018-03" db="EMBL/GenBank/DDBJ databases">
        <title>The Triticum urartu genome reveals the dynamic nature of wheat genome evolution.</title>
        <authorList>
            <person name="Ling H."/>
            <person name="Ma B."/>
            <person name="Shi X."/>
            <person name="Liu H."/>
            <person name="Dong L."/>
            <person name="Sun H."/>
            <person name="Cao Y."/>
            <person name="Gao Q."/>
            <person name="Zheng S."/>
            <person name="Li Y."/>
            <person name="Yu Y."/>
            <person name="Du H."/>
            <person name="Qi M."/>
            <person name="Li Y."/>
            <person name="Yu H."/>
            <person name="Cui Y."/>
            <person name="Wang N."/>
            <person name="Chen C."/>
            <person name="Wu H."/>
            <person name="Zhao Y."/>
            <person name="Zhang J."/>
            <person name="Li Y."/>
            <person name="Zhou W."/>
            <person name="Zhang B."/>
            <person name="Hu W."/>
            <person name="Eijk M."/>
            <person name="Tang J."/>
            <person name="Witsenboer H."/>
            <person name="Zhao S."/>
            <person name="Li Z."/>
            <person name="Zhang A."/>
            <person name="Wang D."/>
            <person name="Liang C."/>
        </authorList>
    </citation>
    <scope>NUCLEOTIDE SEQUENCE [LARGE SCALE GENOMIC DNA]</scope>
    <source>
        <strain evidence="2">cv. G1812</strain>
    </source>
</reference>
<keyword evidence="3" id="KW-1185">Reference proteome</keyword>
<reference evidence="3" key="1">
    <citation type="journal article" date="2013" name="Nature">
        <title>Draft genome of the wheat A-genome progenitor Triticum urartu.</title>
        <authorList>
            <person name="Ling H.Q."/>
            <person name="Zhao S."/>
            <person name="Liu D."/>
            <person name="Wang J."/>
            <person name="Sun H."/>
            <person name="Zhang C."/>
            <person name="Fan H."/>
            <person name="Li D."/>
            <person name="Dong L."/>
            <person name="Tao Y."/>
            <person name="Gao C."/>
            <person name="Wu H."/>
            <person name="Li Y."/>
            <person name="Cui Y."/>
            <person name="Guo X."/>
            <person name="Zheng S."/>
            <person name="Wang B."/>
            <person name="Yu K."/>
            <person name="Liang Q."/>
            <person name="Yang W."/>
            <person name="Lou X."/>
            <person name="Chen J."/>
            <person name="Feng M."/>
            <person name="Jian J."/>
            <person name="Zhang X."/>
            <person name="Luo G."/>
            <person name="Jiang Y."/>
            <person name="Liu J."/>
            <person name="Wang Z."/>
            <person name="Sha Y."/>
            <person name="Zhang B."/>
            <person name="Wu H."/>
            <person name="Tang D."/>
            <person name="Shen Q."/>
            <person name="Xue P."/>
            <person name="Zou S."/>
            <person name="Wang X."/>
            <person name="Liu X."/>
            <person name="Wang F."/>
            <person name="Yang Y."/>
            <person name="An X."/>
            <person name="Dong Z."/>
            <person name="Zhang K."/>
            <person name="Zhang X."/>
            <person name="Luo M.C."/>
            <person name="Dvorak J."/>
            <person name="Tong Y."/>
            <person name="Wang J."/>
            <person name="Yang H."/>
            <person name="Li Z."/>
            <person name="Wang D."/>
            <person name="Zhang A."/>
            <person name="Wang J."/>
        </authorList>
    </citation>
    <scope>NUCLEOTIDE SEQUENCE</scope>
    <source>
        <strain evidence="3">cv. G1812</strain>
    </source>
</reference>
<sequence>MATASSTMSATPWAVTRASSSRDGERVGMGVLQPLPQLAAEDDAPVPMDSTRMSSMLTARGNSCLLCRTCVIAAEAGLPMAATAPDAAAMAVRPSTDLTAAAAPAAAQVAAQTSVRRKSKLSLSTASARENMKGAPVARS</sequence>
<accession>A0A8R7UM89</accession>
<evidence type="ECO:0000313" key="2">
    <source>
        <dbReference type="EnsemblPlants" id="TuG1812G0500004050.01.T01.cds271378"/>
    </source>
</evidence>
<evidence type="ECO:0000313" key="3">
    <source>
        <dbReference type="Proteomes" id="UP000015106"/>
    </source>
</evidence>
<organism evidence="2 3">
    <name type="scientific">Triticum urartu</name>
    <name type="common">Red wild einkorn</name>
    <name type="synonym">Crithodium urartu</name>
    <dbReference type="NCBI Taxonomy" id="4572"/>
    <lineage>
        <taxon>Eukaryota</taxon>
        <taxon>Viridiplantae</taxon>
        <taxon>Streptophyta</taxon>
        <taxon>Embryophyta</taxon>
        <taxon>Tracheophyta</taxon>
        <taxon>Spermatophyta</taxon>
        <taxon>Magnoliopsida</taxon>
        <taxon>Liliopsida</taxon>
        <taxon>Poales</taxon>
        <taxon>Poaceae</taxon>
        <taxon>BOP clade</taxon>
        <taxon>Pooideae</taxon>
        <taxon>Triticodae</taxon>
        <taxon>Triticeae</taxon>
        <taxon>Triticinae</taxon>
        <taxon>Triticum</taxon>
    </lineage>
</organism>
<dbReference type="Gramene" id="TuG1812G0500004050.01.T01">
    <property type="protein sequence ID" value="TuG1812G0500004050.01.T01.cds271378"/>
    <property type="gene ID" value="TuG1812G0500004050.01"/>
</dbReference>
<feature type="region of interest" description="Disordered" evidence="1">
    <location>
        <begin position="1"/>
        <end position="27"/>
    </location>
</feature>
<reference evidence="2" key="3">
    <citation type="submission" date="2022-06" db="UniProtKB">
        <authorList>
            <consortium name="EnsemblPlants"/>
        </authorList>
    </citation>
    <scope>IDENTIFICATION</scope>
</reference>